<accession>A1WIP6</accession>
<dbReference type="Proteomes" id="UP000000374">
    <property type="component" value="Chromosome"/>
</dbReference>
<dbReference type="EMBL" id="CP000542">
    <property type="protein sequence ID" value="ABM57503.1"/>
    <property type="molecule type" value="Genomic_DNA"/>
</dbReference>
<name>A1WIP6_VEREI</name>
<sequence>MSSLIMYTSEDGRTRINLRVEADSIWLNQLEIAELIQATKQNVNLHAKNIFADGELNPDSVVKESLTTAADGKNYRTQVYHLHSLIRMSK</sequence>
<evidence type="ECO:0000313" key="1">
    <source>
        <dbReference type="EMBL" id="ABM57503.1"/>
    </source>
</evidence>
<dbReference type="STRING" id="391735.Veis_1749"/>
<dbReference type="PANTHER" id="PTHR35810:SF1">
    <property type="entry name" value="CYTOPLASMIC PROTEIN"/>
    <property type="match status" value="1"/>
</dbReference>
<dbReference type="GO" id="GO:0003677">
    <property type="term" value="F:DNA binding"/>
    <property type="evidence" value="ECO:0007669"/>
    <property type="project" value="UniProtKB-KW"/>
</dbReference>
<dbReference type="AlphaFoldDB" id="A1WIP6"/>
<keyword evidence="2" id="KW-1185">Reference proteome</keyword>
<reference evidence="2" key="1">
    <citation type="submission" date="2006-12" db="EMBL/GenBank/DDBJ databases">
        <title>Complete sequence of chromosome 1 of Verminephrobacter eiseniae EF01-2.</title>
        <authorList>
            <person name="Copeland A."/>
            <person name="Lucas S."/>
            <person name="Lapidus A."/>
            <person name="Barry K."/>
            <person name="Detter J.C."/>
            <person name="Glavina del Rio T."/>
            <person name="Dalin E."/>
            <person name="Tice H."/>
            <person name="Pitluck S."/>
            <person name="Chertkov O."/>
            <person name="Brettin T."/>
            <person name="Bruce D."/>
            <person name="Han C."/>
            <person name="Tapia R."/>
            <person name="Gilna P."/>
            <person name="Schmutz J."/>
            <person name="Larimer F."/>
            <person name="Land M."/>
            <person name="Hauser L."/>
            <person name="Kyrpides N."/>
            <person name="Kim E."/>
            <person name="Stahl D."/>
            <person name="Richardson P."/>
        </authorList>
    </citation>
    <scope>NUCLEOTIDE SEQUENCE [LARGE SCALE GENOMIC DNA]</scope>
    <source>
        <strain evidence="2">EF01-2</strain>
    </source>
</reference>
<dbReference type="KEGG" id="vei:Veis_1749"/>
<dbReference type="eggNOG" id="COG3943">
    <property type="taxonomic scope" value="Bacteria"/>
</dbReference>
<proteinExistence type="predicted"/>
<organism evidence="1 2">
    <name type="scientific">Verminephrobacter eiseniae (strain EF01-2)</name>
    <dbReference type="NCBI Taxonomy" id="391735"/>
    <lineage>
        <taxon>Bacteria</taxon>
        <taxon>Pseudomonadati</taxon>
        <taxon>Pseudomonadota</taxon>
        <taxon>Betaproteobacteria</taxon>
        <taxon>Burkholderiales</taxon>
        <taxon>Comamonadaceae</taxon>
        <taxon>Verminephrobacter</taxon>
    </lineage>
</organism>
<dbReference type="HOGENOM" id="CLU_048266_5_2_4"/>
<dbReference type="PANTHER" id="PTHR35810">
    <property type="entry name" value="CYTOPLASMIC PROTEIN-RELATED"/>
    <property type="match status" value="1"/>
</dbReference>
<dbReference type="OrthoDB" id="9802752at2"/>
<dbReference type="GeneID" id="76460353"/>
<protein>
    <submittedName>
        <fullName evidence="1">DNA-binding protein</fullName>
    </submittedName>
</protein>
<gene>
    <name evidence="1" type="ordered locus">Veis_1749</name>
</gene>
<dbReference type="RefSeq" id="WP_011809510.1">
    <property type="nucleotide sequence ID" value="NC_008786.1"/>
</dbReference>
<keyword evidence="1" id="KW-0238">DNA-binding</keyword>
<evidence type="ECO:0000313" key="2">
    <source>
        <dbReference type="Proteomes" id="UP000000374"/>
    </source>
</evidence>